<dbReference type="Proteomes" id="UP000287166">
    <property type="component" value="Unassembled WGS sequence"/>
</dbReference>
<organism evidence="1 2">
    <name type="scientific">Sparassis crispa</name>
    <dbReference type="NCBI Taxonomy" id="139825"/>
    <lineage>
        <taxon>Eukaryota</taxon>
        <taxon>Fungi</taxon>
        <taxon>Dikarya</taxon>
        <taxon>Basidiomycota</taxon>
        <taxon>Agaricomycotina</taxon>
        <taxon>Agaricomycetes</taxon>
        <taxon>Polyporales</taxon>
        <taxon>Sparassidaceae</taxon>
        <taxon>Sparassis</taxon>
    </lineage>
</organism>
<comment type="caution">
    <text evidence="1">The sequence shown here is derived from an EMBL/GenBank/DDBJ whole genome shotgun (WGS) entry which is preliminary data.</text>
</comment>
<name>A0A401GRL9_9APHY</name>
<dbReference type="RefSeq" id="XP_027615778.1">
    <property type="nucleotide sequence ID" value="XM_027759977.1"/>
</dbReference>
<proteinExistence type="predicted"/>
<reference evidence="1 2" key="1">
    <citation type="journal article" date="2018" name="Sci. Rep.">
        <title>Genome sequence of the cauliflower mushroom Sparassis crispa (Hanabiratake) and its association with beneficial usage.</title>
        <authorList>
            <person name="Kiyama R."/>
            <person name="Furutani Y."/>
            <person name="Kawaguchi K."/>
            <person name="Nakanishi T."/>
        </authorList>
    </citation>
    <scope>NUCLEOTIDE SEQUENCE [LARGE SCALE GENOMIC DNA]</scope>
</reference>
<keyword evidence="2" id="KW-1185">Reference proteome</keyword>
<evidence type="ECO:0000313" key="1">
    <source>
        <dbReference type="EMBL" id="GBE84865.1"/>
    </source>
</evidence>
<protein>
    <submittedName>
        <fullName evidence="1">Uncharacterized protein</fullName>
    </submittedName>
</protein>
<evidence type="ECO:0000313" key="2">
    <source>
        <dbReference type="Proteomes" id="UP000287166"/>
    </source>
</evidence>
<gene>
    <name evidence="1" type="ORF">SCP_0700450</name>
</gene>
<dbReference type="AlphaFoldDB" id="A0A401GRL9"/>
<dbReference type="EMBL" id="BFAD01000007">
    <property type="protein sequence ID" value="GBE84865.1"/>
    <property type="molecule type" value="Genomic_DNA"/>
</dbReference>
<accession>A0A401GRL9</accession>
<sequence length="1160" mass="129530">MCVGENCAPQAVHYINAQLAALYDNALSCVKDHGNAHRSEDRFKYSHALVDFSFGESHGDAKFQAVFRKPELEFICNHDAFFRIKIESGHYHLNHSSEASLEGSPFQEIHDLEAVFRVSFVRKAISGRDAQIGRGQNLIQLVVLDLSKGKLVSLRPPVTNGRDALSFYLEKYVQFLQDAGNHVFFSLPDFDDDRYRLTIDYSLINSTATSLDSIHGISLRDLNDGLVSAWLKAAMIASVDEEDVVDWKSSSLAEFRSTVVFPEDAKTHFHISFGAPKIKLLCSREAIVTFKINEVTFYPGIDFHAAPLLRYTNWEIAVLAEIHHLTEADGSVVSCQIDMDTALVSETLSVFEGFEHADASDEEFSCWSILLEFFKKEYFRILENANYHIVYYHDKRSVKLEEDETITRGTWSDVTETRTTTTVSTEVSSRKEILSNSDMFGFHQVIAVSQASINEHFNNLWLISKTSKTTEEIFSLSSWTYQDTFSATFKPMTFRLLSDGRALVFIHLERGHIKVHEKGSQKHEFGECRLAFEVDLKMCNHAELKGISETWRTKYQNSQAYKHHGRQTDRELRHIYFDFSTADFIHEHSCLKELFGDISGRPIANVKTAIHHIKSFYFSKLTEGGLHLLHTVPVWKEGSTPPAYGLTSAIFHVYSQTAVSCHNWTHTTAGREPIIVILGMTGFAPMKELHLKFSSSWVIRMNSRLTYGTISVARNIFAQERLLDQVARINAATTVIPKFSGVDRDVWDLELTTWEKHPHRKNHKCICVQEKGRDGYSTYKWQHRDIWNYEHEGNQYLTNGSYGVSCLTQNFVEIPTTINNKTLEIKVWGEVTVELSFKSATTNWTVKSASKWDASFALATETGGLKVKETGRIAPVIDKAIIVGDLGSHVVAYQDPHDLLQKTLPSRIDLENTFSELRAFEGIWQYSYPSTYGYTLANPGFNVKGDLIFEARPCGLHVPIASARSVSISASRATSPRAASFTRTLSSSLKTASHTLSETVRVGNGAAVTNGIAVPRIGTVKLDKHFIPRISGGATVEVDESLVPRISGGATVEVEETLVPRISGGATVEVDEPLVPRISGGATVVEGLVNAHNASTARGAARAINDHIATAKDVASSLVEGLVISDQVATVTESHKVVSEEKVERHEELETSKTVVTAVV</sequence>
<dbReference type="GeneID" id="38781782"/>
<dbReference type="InParanoid" id="A0A401GRL9"/>
<dbReference type="OrthoDB" id="5429442at2759"/>
<dbReference type="STRING" id="139825.A0A401GRL9"/>